<accession>A0A8J3HV59</accession>
<keyword evidence="1" id="KW-0175">Coiled coil</keyword>
<dbReference type="EMBL" id="BNGU01000040">
    <property type="protein sequence ID" value="GHM59857.1"/>
    <property type="molecule type" value="Genomic_DNA"/>
</dbReference>
<feature type="compositionally biased region" description="Polar residues" evidence="2">
    <location>
        <begin position="833"/>
        <end position="843"/>
    </location>
</feature>
<feature type="coiled-coil region" evidence="1">
    <location>
        <begin position="1048"/>
        <end position="1075"/>
    </location>
</feature>
<gene>
    <name evidence="3" type="ORF">sL5_08500</name>
</gene>
<dbReference type="Gene3D" id="1.10.390.20">
    <property type="match status" value="1"/>
</dbReference>
<dbReference type="Proteomes" id="UP000637906">
    <property type="component" value="Unassembled WGS sequence"/>
</dbReference>
<evidence type="ECO:0000313" key="3">
    <source>
        <dbReference type="EMBL" id="GHM59857.1"/>
    </source>
</evidence>
<feature type="region of interest" description="Disordered" evidence="2">
    <location>
        <begin position="791"/>
        <end position="879"/>
    </location>
</feature>
<evidence type="ECO:0000256" key="2">
    <source>
        <dbReference type="SAM" id="MobiDB-lite"/>
    </source>
</evidence>
<organism evidence="3 4">
    <name type="scientific">Candidatus Mesenet longicola</name>
    <dbReference type="NCBI Taxonomy" id="1892558"/>
    <lineage>
        <taxon>Bacteria</taxon>
        <taxon>Pseudomonadati</taxon>
        <taxon>Pseudomonadota</taxon>
        <taxon>Alphaproteobacteria</taxon>
        <taxon>Rickettsiales</taxon>
        <taxon>Anaplasmataceae</taxon>
        <taxon>Candidatus Mesenet</taxon>
    </lineage>
</organism>
<evidence type="ECO:0000256" key="1">
    <source>
        <dbReference type="SAM" id="Coils"/>
    </source>
</evidence>
<protein>
    <submittedName>
        <fullName evidence="3">Uncharacterized protein</fullName>
    </submittedName>
</protein>
<name>A0A8J3HV59_9RICK</name>
<feature type="compositionally biased region" description="Polar residues" evidence="2">
    <location>
        <begin position="870"/>
        <end position="879"/>
    </location>
</feature>
<reference evidence="3 4" key="1">
    <citation type="journal article" date="2021" name="Microb. Ecol.">
        <title>Candidatus Mesenet longicola: Novel Endosymbionts of Brontispa longissima that Induce Cytoplasmic Incompatibility.</title>
        <authorList>
            <person name="Takano S."/>
            <person name="Gotoh Y."/>
            <person name="Hayashi T."/>
        </authorList>
    </citation>
    <scope>NUCLEOTIDE SEQUENCE [LARGE SCALE GENOMIC DNA]</scope>
    <source>
        <strain evidence="3">L5</strain>
    </source>
</reference>
<proteinExistence type="predicted"/>
<sequence length="1599" mass="182904">MSTKQYNSMIKEYFSNNNKGFNAPYEVSFPELNIKVEVYSHNLKPNKIAQMESDTREVVKNFQNISNLKSSGSEKILKVYIFDDQADYKHLGSKFGFGLGDEGGKTYYRGEQGVFADMYVYQAGGIHNFKHELAHGLTYVATGGKSLPTVLMEGVADYIEHSSDQNFNTREGFSIDEAERAIGTRDLSIDSILKLEYSENAADDSLVYKMGHALVMYLKEKGVLDDCLEAAKAGHNSYVEQLVRSNYDQKDFRDWLSQHNTETAMKEINALQVTKGEFIGTKEKIVDGEVKNVFYYKANIEKMDGESVGKFSTTSHYFTGDYLRVENSATRYCLDLSEQYRFMKLVDRNGEEKLTYCDKYGNAYKDSDEYKFHISQKIAHYEGKLQGDMIEELTYFDSSQARGMSKSSINFEHGKIYSVHSSGASSAKLMNGVSIYDGDNKIGELLTDYGYFAKVEGSDKDAFFFGDDLMGLYTRYEGGAYIAVTKESGEFTISLIDGRAVSKDGYYDKPHLHRNELLEPSINHIDKEKVDSSLLLKNTMFLDHSESDRAKEATIVKRGVLLDNKGTERAEDDVYEAKIEQDDFMYTFQNKGFYISTKGGLFIEDHGKGIRFQLPKEITHLKLVEKDGVKKLVPVTKDGNENPYGMPSNMPDEYRYIDLVFAHKYAKEDHSHKHVNIGLINFDKYRPGTIFEMRYDPNDYQIPRDANGNIIKLKHQSYFTKVKLLDEHGQEIGMLSNNFHNYTDKIFFSVDYNYSYTDFLASVAPQVNTEDKFDKELGKWTKVITFDQGKGDIGGTDRGYTDHQKIHTPANQKSQSHDEQMQGDQPVAYAQKAQMQSSNNNYRDYNVQYDKGQNSGARGKRTADEDDYSSKQNPVANNAIQPETQKPIILNFKIERGEPINEYYFSARIKLTEESKNFLSETLGQNVQFNNLDNYFNLDPKNFRIIYNNGGYRDELYVKDNDGHPIVNQGMGWPLNYHYTFSAKISYNGSITIDYGYGEPRVSGNSKLLETTINDALDNLLSNTNTLTVQDIYKEASSEIVARETKASIEAADRREQAEKEFNNKNEKLNELIDKGEVIMFEIVKGNSISGNKSIAVLRLTEKSQKALGVDDSQYSGVELDMNRFHIKEVKHGNTIVTRFYDSASGGTALSSDKALYVLDNSDSNLSGFYMCSNKSDLMKSPTKWISVKNKFNIDPEMQNILFSHLDQQNKPYASKQVADSDIHSGQQVNDHVQKAQKQYQNNSDKQFSKKGIELKKAIEKGDVVVYRVKENSNSDDKHASTTFKMIKKSKEAEANNKYMKSVKLDSKDFDIRKVEHQEGVEDGDQLFYVLYKNDHSKSGFYKLGKDEVKFNALVKFLGDPERQCTYYDNIDNKFLSSEQNNHKQQYAYKAHEEQMQSDQPKASHKVDEHHAKHEDIVLKDTILSVSKSDTADKHGRYKAEIKVKYEDIRSLYEKASSSEEQQYILDFYYKLQENGFKIGVLPQEQYYFKGNKFIIKNKNGIELSRDEGKISLQLMHLKDHQGKDHLELVVLNKVNGKVIGNIHEIDDLSYGLLRSDSDILSHLETHELQHNLQFAEHHNEYDTYLMNGLEVQIFGHVH</sequence>
<evidence type="ECO:0000313" key="4">
    <source>
        <dbReference type="Proteomes" id="UP000637906"/>
    </source>
</evidence>
<keyword evidence="4" id="KW-1185">Reference proteome</keyword>
<comment type="caution">
    <text evidence="3">The sequence shown here is derived from an EMBL/GenBank/DDBJ whole genome shotgun (WGS) entry which is preliminary data.</text>
</comment>